<dbReference type="InterPro" id="IPR023168">
    <property type="entry name" value="GatB_Yqey_C_2"/>
</dbReference>
<feature type="region of interest" description="Disordered" evidence="8">
    <location>
        <begin position="509"/>
        <end position="530"/>
    </location>
</feature>
<dbReference type="InterPro" id="IPR017959">
    <property type="entry name" value="Asn/Gln-tRNA_amidoTrfase_suB/E"/>
</dbReference>
<dbReference type="PROSITE" id="PS01234">
    <property type="entry name" value="GATB"/>
    <property type="match status" value="1"/>
</dbReference>
<protein>
    <recommendedName>
        <fullName evidence="7">Glutamyl-tRNA(Gln) amidotransferase subunit B, mitochondrial</fullName>
        <shortName evidence="7">Glu-AdT subunit B</shortName>
        <ecNumber evidence="7">6.3.5.-</ecNumber>
    </recommendedName>
</protein>
<evidence type="ECO:0000256" key="8">
    <source>
        <dbReference type="SAM" id="MobiDB-lite"/>
    </source>
</evidence>
<gene>
    <name evidence="10" type="ORF">RHOBADRAFT_54611</name>
</gene>
<feature type="domain" description="Asn/Gln amidotransferase" evidence="9">
    <location>
        <begin position="415"/>
        <end position="592"/>
    </location>
</feature>
<evidence type="ECO:0000256" key="2">
    <source>
        <dbReference type="ARBA" id="ARBA00022598"/>
    </source>
</evidence>
<dbReference type="GO" id="GO:0005524">
    <property type="term" value="F:ATP binding"/>
    <property type="evidence" value="ECO:0007669"/>
    <property type="project" value="UniProtKB-KW"/>
</dbReference>
<dbReference type="Pfam" id="PF02637">
    <property type="entry name" value="GatB_Yqey"/>
    <property type="match status" value="2"/>
</dbReference>
<accession>A0A0P9EP82</accession>
<evidence type="ECO:0000256" key="5">
    <source>
        <dbReference type="ARBA" id="ARBA00022917"/>
    </source>
</evidence>
<dbReference type="GO" id="GO:0032543">
    <property type="term" value="P:mitochondrial translation"/>
    <property type="evidence" value="ECO:0007669"/>
    <property type="project" value="UniProtKB-UniRule"/>
</dbReference>
<dbReference type="NCBIfam" id="TIGR00133">
    <property type="entry name" value="gatB"/>
    <property type="match status" value="1"/>
</dbReference>
<dbReference type="EC" id="6.3.5.-" evidence="7"/>
<dbReference type="GO" id="GO:0070681">
    <property type="term" value="P:glutaminyl-tRNAGln biosynthesis via transamidation"/>
    <property type="evidence" value="ECO:0007669"/>
    <property type="project" value="UniProtKB-UniRule"/>
</dbReference>
<evidence type="ECO:0000256" key="3">
    <source>
        <dbReference type="ARBA" id="ARBA00022741"/>
    </source>
</evidence>
<comment type="subunit">
    <text evidence="7">Subunit of the heterotrimeric GatCAB amidotransferase (AdT) complex, composed of A, B and C subunits.</text>
</comment>
<dbReference type="STRING" id="578459.A0A0P9EP82"/>
<dbReference type="SMART" id="SM00845">
    <property type="entry name" value="GatB_Yqey"/>
    <property type="match status" value="1"/>
</dbReference>
<dbReference type="Gene3D" id="1.10.10.410">
    <property type="match status" value="1"/>
</dbReference>
<dbReference type="SUPFAM" id="SSF89095">
    <property type="entry name" value="GatB/YqeY motif"/>
    <property type="match status" value="2"/>
</dbReference>
<comment type="function">
    <text evidence="7">Allows the formation of correctly charged Gln-tRNA(Gln) through the transamidation of misacylated Glu-tRNA(Gln) in the mitochondria. The reaction takes place in the presence of glutamine and ATP through an activated gamma-phospho-Glu-tRNA(Gln).</text>
</comment>
<evidence type="ECO:0000259" key="9">
    <source>
        <dbReference type="SMART" id="SM00845"/>
    </source>
</evidence>
<evidence type="ECO:0000313" key="10">
    <source>
        <dbReference type="EMBL" id="KPV74046.1"/>
    </source>
</evidence>
<feature type="compositionally biased region" description="Low complexity" evidence="8">
    <location>
        <begin position="509"/>
        <end position="524"/>
    </location>
</feature>
<dbReference type="OrthoDB" id="1722066at2759"/>
<evidence type="ECO:0000256" key="4">
    <source>
        <dbReference type="ARBA" id="ARBA00022840"/>
    </source>
</evidence>
<comment type="similarity">
    <text evidence="1 7">Belongs to the GatB/GatE family. GatB subfamily.</text>
</comment>
<organism evidence="10 11">
    <name type="scientific">Rhodotorula graminis (strain WP1)</name>
    <dbReference type="NCBI Taxonomy" id="578459"/>
    <lineage>
        <taxon>Eukaryota</taxon>
        <taxon>Fungi</taxon>
        <taxon>Dikarya</taxon>
        <taxon>Basidiomycota</taxon>
        <taxon>Pucciniomycotina</taxon>
        <taxon>Microbotryomycetes</taxon>
        <taxon>Sporidiobolales</taxon>
        <taxon>Sporidiobolaceae</taxon>
        <taxon>Rhodotorula</taxon>
    </lineage>
</organism>
<dbReference type="GO" id="GO:0050567">
    <property type="term" value="F:glutaminyl-tRNA synthase (glutamine-hydrolyzing) activity"/>
    <property type="evidence" value="ECO:0007669"/>
    <property type="project" value="UniProtKB-UniRule"/>
</dbReference>
<dbReference type="EMBL" id="KQ474081">
    <property type="protein sequence ID" value="KPV74046.1"/>
    <property type="molecule type" value="Genomic_DNA"/>
</dbReference>
<comment type="catalytic activity">
    <reaction evidence="6 7">
        <text>L-glutamyl-tRNA(Gln) + L-glutamine + ATP + H2O = L-glutaminyl-tRNA(Gln) + L-glutamate + ADP + phosphate + H(+)</text>
        <dbReference type="Rhea" id="RHEA:17521"/>
        <dbReference type="Rhea" id="RHEA-COMP:9681"/>
        <dbReference type="Rhea" id="RHEA-COMP:9684"/>
        <dbReference type="ChEBI" id="CHEBI:15377"/>
        <dbReference type="ChEBI" id="CHEBI:15378"/>
        <dbReference type="ChEBI" id="CHEBI:29985"/>
        <dbReference type="ChEBI" id="CHEBI:30616"/>
        <dbReference type="ChEBI" id="CHEBI:43474"/>
        <dbReference type="ChEBI" id="CHEBI:58359"/>
        <dbReference type="ChEBI" id="CHEBI:78520"/>
        <dbReference type="ChEBI" id="CHEBI:78521"/>
        <dbReference type="ChEBI" id="CHEBI:456216"/>
    </reaction>
</comment>
<keyword evidence="11" id="KW-1185">Reference proteome</keyword>
<proteinExistence type="inferred from homology"/>
<evidence type="ECO:0000313" key="11">
    <source>
        <dbReference type="Proteomes" id="UP000053890"/>
    </source>
</evidence>
<dbReference type="AlphaFoldDB" id="A0A0P9EP82"/>
<dbReference type="RefSeq" id="XP_018270095.1">
    <property type="nucleotide sequence ID" value="XM_018417412.1"/>
</dbReference>
<dbReference type="InterPro" id="IPR006075">
    <property type="entry name" value="Asn/Gln-tRNA_Trfase_suB/E_cat"/>
</dbReference>
<keyword evidence="5 7" id="KW-0648">Protein biosynthesis</keyword>
<comment type="subcellular location">
    <subcellularLocation>
        <location evidence="7">Mitochondrion</location>
    </subcellularLocation>
</comment>
<evidence type="ECO:0000256" key="7">
    <source>
        <dbReference type="HAMAP-Rule" id="MF_03147"/>
    </source>
</evidence>
<dbReference type="SUPFAM" id="SSF55931">
    <property type="entry name" value="Glutamine synthetase/guanido kinase"/>
    <property type="match status" value="1"/>
</dbReference>
<keyword evidence="2 7" id="KW-0436">Ligase</keyword>
<dbReference type="Proteomes" id="UP000053890">
    <property type="component" value="Unassembled WGS sequence"/>
</dbReference>
<dbReference type="GO" id="GO:0005739">
    <property type="term" value="C:mitochondrion"/>
    <property type="evidence" value="ECO:0007669"/>
    <property type="project" value="UniProtKB-SubCell"/>
</dbReference>
<dbReference type="PANTHER" id="PTHR11659">
    <property type="entry name" value="GLUTAMYL-TRNA GLN AMIDOTRANSFERASE SUBUNIT B MITOCHONDRIAL AND PROKARYOTIC PET112-RELATED"/>
    <property type="match status" value="1"/>
</dbReference>
<dbReference type="InterPro" id="IPR003789">
    <property type="entry name" value="Asn/Gln_tRNA_amidoTrase-B-like"/>
</dbReference>
<evidence type="ECO:0000256" key="6">
    <source>
        <dbReference type="ARBA" id="ARBA00047913"/>
    </source>
</evidence>
<dbReference type="PANTHER" id="PTHR11659:SF0">
    <property type="entry name" value="GLUTAMYL-TRNA(GLN) AMIDOTRANSFERASE SUBUNIT B, MITOCHONDRIAL"/>
    <property type="match status" value="1"/>
</dbReference>
<dbReference type="NCBIfam" id="NF004012">
    <property type="entry name" value="PRK05477.1-2"/>
    <property type="match status" value="1"/>
</dbReference>
<dbReference type="GeneID" id="28977860"/>
<keyword evidence="4 7" id="KW-0067">ATP-binding</keyword>
<evidence type="ECO:0000256" key="1">
    <source>
        <dbReference type="ARBA" id="ARBA00005306"/>
    </source>
</evidence>
<keyword evidence="7" id="KW-0496">Mitochondrion</keyword>
<sequence>MPRLRTRLAVQPWLCPPSLSIASLPPRPRPLEHRLASTSARPDSRWPGWIPTIGLELHVQLKGNPKLLSPEHAVYDDSPNTHVAAFDAALPGALPVLQPRAVRLALLACLAFDADINPSSTFDRKHYFYPDLTTGWQVTQRYDPLAKDGVVKVPRPPVKGAKGKGAQADDEYFLVRLEQIQLEQDTAKSFHDPTLSPSGGTLVDLNRAGAALVEIVTRPDMHSPEEAAAFVKTLQAVLRHVGASGANMDKGELRCDVNVSVARVGAEGEDVERGTRCEVKNLNGVRFIASAIESEISRQIALLSSGSPVPQSTRGFDALSSSTFHLRSKENSPDYRYVPDPELGALVLDARELDALRATMPELPEAARGRLRARYGLGKREAGVLVALGEVPDEGEGGRGGAAQLDEASPGLGVRWFETLAEGRDPKLAANWLIHTYLGLLSRASLSLARSPLEPAELGALLDAVALKRVTTTEAKTLLGEYVAAAAAGAGEATAGSFKVKLDELLASRPAPGPSSSSASATPTGDGGDGAAGHDAAFAALIDSLIESHPAEVAKVRAGHAKVLQRLVGAAMKRTKGTADAKRVLDELSRRLSGPS</sequence>
<dbReference type="InterPro" id="IPR004413">
    <property type="entry name" value="GatB"/>
</dbReference>
<name>A0A0P9EP82_RHOGW</name>
<reference evidence="10 11" key="1">
    <citation type="journal article" date="2015" name="Front. Microbiol.">
        <title>Genome sequence of the plant growth promoting endophytic yeast Rhodotorula graminis WP1.</title>
        <authorList>
            <person name="Firrincieli A."/>
            <person name="Otillar R."/>
            <person name="Salamov A."/>
            <person name="Schmutz J."/>
            <person name="Khan Z."/>
            <person name="Redman R.S."/>
            <person name="Fleck N.D."/>
            <person name="Lindquist E."/>
            <person name="Grigoriev I.V."/>
            <person name="Doty S.L."/>
        </authorList>
    </citation>
    <scope>NUCLEOTIDE SEQUENCE [LARGE SCALE GENOMIC DNA]</scope>
    <source>
        <strain evidence="10 11">WP1</strain>
    </source>
</reference>
<dbReference type="InterPro" id="IPR017958">
    <property type="entry name" value="Gln-tRNA_amidoTrfase_suB_CS"/>
</dbReference>
<keyword evidence="3 7" id="KW-0547">Nucleotide-binding</keyword>
<dbReference type="HAMAP" id="MF_00121">
    <property type="entry name" value="GatB"/>
    <property type="match status" value="1"/>
</dbReference>
<dbReference type="InterPro" id="IPR018027">
    <property type="entry name" value="Asn/Gln_amidotransferase"/>
</dbReference>
<dbReference type="OMA" id="ARKWWMG"/>
<dbReference type="Pfam" id="PF02934">
    <property type="entry name" value="GatB_N"/>
    <property type="match status" value="1"/>
</dbReference>
<dbReference type="InterPro" id="IPR014746">
    <property type="entry name" value="Gln_synth/guanido_kin_cat_dom"/>
</dbReference>
<dbReference type="GO" id="GO:0030956">
    <property type="term" value="C:glutamyl-tRNA(Gln) amidotransferase complex"/>
    <property type="evidence" value="ECO:0007669"/>
    <property type="project" value="UniProtKB-UniRule"/>
</dbReference>